<dbReference type="Gene3D" id="2.60.40.10">
    <property type="entry name" value="Immunoglobulins"/>
    <property type="match status" value="2"/>
</dbReference>
<reference evidence="3" key="1">
    <citation type="submission" date="2020-04" db="EMBL/GenBank/DDBJ databases">
        <title>Ralstonia solanacearum UW576, UW763, UW773, and UW774.</title>
        <authorList>
            <person name="Steidl O."/>
            <person name="Truchon A."/>
            <person name="Allen C."/>
        </authorList>
    </citation>
    <scope>NUCLEOTIDE SEQUENCE [LARGE SCALE GENOMIC DNA]</scope>
    <source>
        <strain evidence="3">UW774</strain>
    </source>
</reference>
<evidence type="ECO:0000259" key="1">
    <source>
        <dbReference type="PROSITE" id="PS51782"/>
    </source>
</evidence>
<dbReference type="Proteomes" id="UP000593970">
    <property type="component" value="Chromosome"/>
</dbReference>
<dbReference type="SUPFAM" id="SSF54106">
    <property type="entry name" value="LysM domain"/>
    <property type="match status" value="1"/>
</dbReference>
<dbReference type="PIRSF" id="PIRSF029644">
    <property type="entry name" value="UCP029644"/>
    <property type="match status" value="1"/>
</dbReference>
<dbReference type="Gene3D" id="3.10.350.10">
    <property type="entry name" value="LysM domain"/>
    <property type="match status" value="1"/>
</dbReference>
<dbReference type="AlphaFoldDB" id="A0AA92K2L5"/>
<dbReference type="SMART" id="SM00257">
    <property type="entry name" value="LysM"/>
    <property type="match status" value="1"/>
</dbReference>
<name>A0AA92K2L5_RALSL</name>
<sequence>MPKHTEPRSRGWFGLAASIGAALLCCAMWRPATAQPSGADGNDFLYRVQQGDTLITLAERYMDDAEGWRLLQQHNHIANPYKLPPGAIVRIPFDRIPVVPAAAQVVFARDAVNGEHKPLQAGMKLPEDTLIETGAKGAITLAFDDGTRVTVPPGSRVTLARVRSFAGTGLIDMRLQVKEGEVESTVSPKKTGVGRYEISTPALVTGVRGTRFRVRADGGASTESVLEGKVAVRAGRQTQAVGAGFGVRAAGGRLKRAVLPAAPRLDAVPELVQTPCFRPTWQPVKGAVAYRAVIARDPEQTEILSYQLSQTPAATLCGDEDGTYTLAVQSVDALGLSGPSVARPFTVRLHPEAPYMIQPAKDKPYRSGETAFAWASVAEAATYDLEVAAASDFAQPVVRQHGPEVRVTQPLWPGTWWWRVRSVDQDGKTGPWSDTVPFRALDIPADAVPPPSAGAGDDGMLHAHWRALDPALAAAGARTRVQLAAEPTFAKPVADLVSDGNEATIPLPPAGPYYIRTGIDLGDAASVVFARPQRIDIGSFVVDTLGTPVQSGGSSLLLDDRSGNARSR</sequence>
<dbReference type="CDD" id="cd00118">
    <property type="entry name" value="LysM"/>
    <property type="match status" value="1"/>
</dbReference>
<dbReference type="InterPro" id="IPR006860">
    <property type="entry name" value="FecR"/>
</dbReference>
<accession>A0AA92K2L5</accession>
<dbReference type="Pfam" id="PF04773">
    <property type="entry name" value="FecR"/>
    <property type="match status" value="1"/>
</dbReference>
<dbReference type="Pfam" id="PF01476">
    <property type="entry name" value="LysM"/>
    <property type="match status" value="1"/>
</dbReference>
<protein>
    <submittedName>
        <fullName evidence="2">LysM peptidoglycan-binding domain-containing protein</fullName>
    </submittedName>
</protein>
<dbReference type="InterPro" id="IPR016930">
    <property type="entry name" value="UCP029644"/>
</dbReference>
<feature type="domain" description="LysM" evidence="1">
    <location>
        <begin position="44"/>
        <end position="91"/>
    </location>
</feature>
<dbReference type="EMBL" id="CP051169">
    <property type="protein sequence ID" value="QOK97195.1"/>
    <property type="molecule type" value="Genomic_DNA"/>
</dbReference>
<proteinExistence type="predicted"/>
<organism evidence="2 3">
    <name type="scientific">Ralstonia solanacearum</name>
    <name type="common">Pseudomonas solanacearum</name>
    <dbReference type="NCBI Taxonomy" id="305"/>
    <lineage>
        <taxon>Bacteria</taxon>
        <taxon>Pseudomonadati</taxon>
        <taxon>Pseudomonadota</taxon>
        <taxon>Betaproteobacteria</taxon>
        <taxon>Burkholderiales</taxon>
        <taxon>Burkholderiaceae</taxon>
        <taxon>Ralstonia</taxon>
        <taxon>Ralstonia solanacearum species complex</taxon>
    </lineage>
</organism>
<dbReference type="InterPro" id="IPR018392">
    <property type="entry name" value="LysM"/>
</dbReference>
<dbReference type="PROSITE" id="PS51782">
    <property type="entry name" value="LYSM"/>
    <property type="match status" value="1"/>
</dbReference>
<dbReference type="PANTHER" id="PTHR38731:SF1">
    <property type="entry name" value="FECR PROTEIN DOMAIN-CONTAINING PROTEIN"/>
    <property type="match status" value="1"/>
</dbReference>
<dbReference type="Gene3D" id="2.60.120.1440">
    <property type="match status" value="1"/>
</dbReference>
<evidence type="ECO:0000313" key="3">
    <source>
        <dbReference type="Proteomes" id="UP000593970"/>
    </source>
</evidence>
<gene>
    <name evidence="2" type="ORF">HF909_12635</name>
</gene>
<dbReference type="InterPro" id="IPR013783">
    <property type="entry name" value="Ig-like_fold"/>
</dbReference>
<evidence type="ECO:0000313" key="2">
    <source>
        <dbReference type="EMBL" id="QOK97195.1"/>
    </source>
</evidence>
<dbReference type="PANTHER" id="PTHR38731">
    <property type="entry name" value="LIPL45-RELATED LIPOPROTEIN-RELATED"/>
    <property type="match status" value="1"/>
</dbReference>
<dbReference type="InterPro" id="IPR036779">
    <property type="entry name" value="LysM_dom_sf"/>
</dbReference>